<keyword evidence="7" id="KW-0067">ATP-binding</keyword>
<evidence type="ECO:0000256" key="1">
    <source>
        <dbReference type="ARBA" id="ARBA00004496"/>
    </source>
</evidence>
<keyword evidence="4" id="KW-0963">Cytoplasm</keyword>
<dbReference type="SUPFAM" id="SSF52540">
    <property type="entry name" value="P-loop containing nucleoside triphosphate hydrolases"/>
    <property type="match status" value="1"/>
</dbReference>
<evidence type="ECO:0000256" key="2">
    <source>
        <dbReference type="ARBA" id="ARBA00008016"/>
    </source>
</evidence>
<dbReference type="Gene3D" id="3.40.50.300">
    <property type="entry name" value="P-loop containing nucleotide triphosphate hydrolases"/>
    <property type="match status" value="1"/>
</dbReference>
<dbReference type="PROSITE" id="PS00618">
    <property type="entry name" value="RECF_2"/>
    <property type="match status" value="1"/>
</dbReference>
<evidence type="ECO:0000256" key="5">
    <source>
        <dbReference type="ARBA" id="ARBA00022705"/>
    </source>
</evidence>
<comment type="similarity">
    <text evidence="2">Belongs to the RecF family.</text>
</comment>
<proteinExistence type="inferred from homology"/>
<keyword evidence="8" id="KW-0238">DNA-binding</keyword>
<organism evidence="10 11">
    <name type="scientific">Geodia barretti</name>
    <name type="common">Barrett's horny sponge</name>
    <dbReference type="NCBI Taxonomy" id="519541"/>
    <lineage>
        <taxon>Eukaryota</taxon>
        <taxon>Metazoa</taxon>
        <taxon>Porifera</taxon>
        <taxon>Demospongiae</taxon>
        <taxon>Heteroscleromorpha</taxon>
        <taxon>Tetractinellida</taxon>
        <taxon>Astrophorina</taxon>
        <taxon>Geodiidae</taxon>
        <taxon>Geodia</taxon>
    </lineage>
</organism>
<evidence type="ECO:0000256" key="4">
    <source>
        <dbReference type="ARBA" id="ARBA00022490"/>
    </source>
</evidence>
<dbReference type="Proteomes" id="UP001174909">
    <property type="component" value="Unassembled WGS sequence"/>
</dbReference>
<dbReference type="PANTHER" id="PTHR32182:SF0">
    <property type="entry name" value="DNA REPLICATION AND REPAIR PROTEIN RECF"/>
    <property type="match status" value="1"/>
</dbReference>
<dbReference type="InterPro" id="IPR042174">
    <property type="entry name" value="RecF_2"/>
</dbReference>
<dbReference type="GO" id="GO:0006260">
    <property type="term" value="P:DNA replication"/>
    <property type="evidence" value="ECO:0007669"/>
    <property type="project" value="UniProtKB-KW"/>
</dbReference>
<comment type="caution">
    <text evidence="10">The sequence shown here is derived from an EMBL/GenBank/DDBJ whole genome shotgun (WGS) entry which is preliminary data.</text>
</comment>
<dbReference type="InterPro" id="IPR027417">
    <property type="entry name" value="P-loop_NTPase"/>
</dbReference>
<dbReference type="PROSITE" id="PS00617">
    <property type="entry name" value="RECF_1"/>
    <property type="match status" value="1"/>
</dbReference>
<dbReference type="InterPro" id="IPR001238">
    <property type="entry name" value="DNA-binding_RecF"/>
</dbReference>
<dbReference type="NCBIfam" id="TIGR00611">
    <property type="entry name" value="recf"/>
    <property type="match status" value="1"/>
</dbReference>
<dbReference type="EMBL" id="CASHTH010002442">
    <property type="protein sequence ID" value="CAI8029867.1"/>
    <property type="molecule type" value="Genomic_DNA"/>
</dbReference>
<dbReference type="HAMAP" id="MF_00365">
    <property type="entry name" value="RecF"/>
    <property type="match status" value="1"/>
</dbReference>
<evidence type="ECO:0000256" key="3">
    <source>
        <dbReference type="ARBA" id="ARBA00020170"/>
    </source>
</evidence>
<evidence type="ECO:0000256" key="6">
    <source>
        <dbReference type="ARBA" id="ARBA00022741"/>
    </source>
</evidence>
<dbReference type="PANTHER" id="PTHR32182">
    <property type="entry name" value="DNA REPLICATION AND REPAIR PROTEIN RECF"/>
    <property type="match status" value="1"/>
</dbReference>
<evidence type="ECO:0000256" key="7">
    <source>
        <dbReference type="ARBA" id="ARBA00022840"/>
    </source>
</evidence>
<dbReference type="GO" id="GO:0005524">
    <property type="term" value="F:ATP binding"/>
    <property type="evidence" value="ECO:0007669"/>
    <property type="project" value="UniProtKB-KW"/>
</dbReference>
<dbReference type="GO" id="GO:0000731">
    <property type="term" value="P:DNA synthesis involved in DNA repair"/>
    <property type="evidence" value="ECO:0007669"/>
    <property type="project" value="TreeGrafter"/>
</dbReference>
<evidence type="ECO:0000259" key="9">
    <source>
        <dbReference type="Pfam" id="PF02463"/>
    </source>
</evidence>
<evidence type="ECO:0000313" key="10">
    <source>
        <dbReference type="EMBL" id="CAI8029867.1"/>
    </source>
</evidence>
<accession>A0AA35SJ08</accession>
<keyword evidence="6" id="KW-0547">Nucleotide-binding</keyword>
<feature type="domain" description="RecF/RecN/SMC N-terminal" evidence="9">
    <location>
        <begin position="3"/>
        <end position="364"/>
    </location>
</feature>
<dbReference type="Gene3D" id="1.20.1050.90">
    <property type="entry name" value="RecF/RecN/SMC, N-terminal domain"/>
    <property type="match status" value="1"/>
</dbReference>
<dbReference type="AlphaFoldDB" id="A0AA35SJ08"/>
<comment type="subcellular location">
    <subcellularLocation>
        <location evidence="1">Cytoplasm</location>
    </subcellularLocation>
</comment>
<gene>
    <name evidence="10" type="ORF">GBAR_LOCUS16951</name>
</gene>
<reference evidence="10" key="1">
    <citation type="submission" date="2023-03" db="EMBL/GenBank/DDBJ databases">
        <authorList>
            <person name="Steffen K."/>
            <person name="Cardenas P."/>
        </authorList>
    </citation>
    <scope>NUCLEOTIDE SEQUENCE</scope>
</reference>
<dbReference type="GO" id="GO:0005737">
    <property type="term" value="C:cytoplasm"/>
    <property type="evidence" value="ECO:0007669"/>
    <property type="project" value="UniProtKB-SubCell"/>
</dbReference>
<keyword evidence="5" id="KW-0235">DNA replication</keyword>
<evidence type="ECO:0000313" key="11">
    <source>
        <dbReference type="Proteomes" id="UP001174909"/>
    </source>
</evidence>
<sequence>MLLNNIVLRNFRNYVDCEVSFSKPVNLIIGGNAQGKTSLLEAIYFLCTAESHRATRDGELIRHNEAGFYLRGTLGNSSNDVMSLEAMKRTRGQFKLKKNGVLQTKRSEWIGQFNAVLFSPESLVLVKGGPAERRRFLDLLISQIDSTYLKNLQKYRLVLRQRNELLKQIRTTFVDAVQLDVWDKLLIAHGAAIIIKRLEIFHQLKAYAMQNHQKLTGEDENTENLIEESEIGFLETKTETEIAKDFDVALNASRGADLQRGTTLVGPHRDDFLIELENAEARTYGSQGQQRTIALALKLAELELIRTVTGQDPIVLLDDVTSELDYKRTEYLLNVLQNLSAQTFITATHAEPLVHHLNQPNVLTVENAQINHTPETNFK</sequence>
<dbReference type="GO" id="GO:0006302">
    <property type="term" value="P:double-strand break repair"/>
    <property type="evidence" value="ECO:0007669"/>
    <property type="project" value="TreeGrafter"/>
</dbReference>
<keyword evidence="11" id="KW-1185">Reference proteome</keyword>
<dbReference type="InterPro" id="IPR003395">
    <property type="entry name" value="RecF/RecN/SMC_N"/>
</dbReference>
<protein>
    <recommendedName>
        <fullName evidence="3">DNA replication and repair protein RecF</fullName>
    </recommendedName>
</protein>
<name>A0AA35SJ08_GEOBA</name>
<dbReference type="InterPro" id="IPR018078">
    <property type="entry name" value="DNA-binding_RecF_CS"/>
</dbReference>
<evidence type="ECO:0000256" key="8">
    <source>
        <dbReference type="ARBA" id="ARBA00023125"/>
    </source>
</evidence>
<dbReference type="Pfam" id="PF02463">
    <property type="entry name" value="SMC_N"/>
    <property type="match status" value="1"/>
</dbReference>
<dbReference type="GO" id="GO:0003697">
    <property type="term" value="F:single-stranded DNA binding"/>
    <property type="evidence" value="ECO:0007669"/>
    <property type="project" value="InterPro"/>
</dbReference>